<evidence type="ECO:0000313" key="4">
    <source>
        <dbReference type="Proteomes" id="UP001236569"/>
    </source>
</evidence>
<keyword evidence="4" id="KW-1185">Reference proteome</keyword>
<feature type="domain" description="PKD" evidence="2">
    <location>
        <begin position="206"/>
        <end position="256"/>
    </location>
</feature>
<dbReference type="InterPro" id="IPR035986">
    <property type="entry name" value="PKD_dom_sf"/>
</dbReference>
<feature type="chain" id="PRO_5046548472" evidence="1">
    <location>
        <begin position="21"/>
        <end position="903"/>
    </location>
</feature>
<dbReference type="EMBL" id="JASHID010000005">
    <property type="protein sequence ID" value="MDI9864394.1"/>
    <property type="molecule type" value="Genomic_DNA"/>
</dbReference>
<dbReference type="PROSITE" id="PS50093">
    <property type="entry name" value="PKD"/>
    <property type="match status" value="1"/>
</dbReference>
<dbReference type="InterPro" id="IPR013783">
    <property type="entry name" value="Ig-like_fold"/>
</dbReference>
<dbReference type="InterPro" id="IPR000601">
    <property type="entry name" value="PKD_dom"/>
</dbReference>
<dbReference type="SMART" id="SM00089">
    <property type="entry name" value="PKD"/>
    <property type="match status" value="1"/>
</dbReference>
<dbReference type="InterPro" id="IPR026444">
    <property type="entry name" value="Secre_tail"/>
</dbReference>
<dbReference type="SUPFAM" id="SSF49299">
    <property type="entry name" value="PKD domain"/>
    <property type="match status" value="1"/>
</dbReference>
<organism evidence="3 4">
    <name type="scientific">Flectobacillus longus</name>
    <dbReference type="NCBI Taxonomy" id="2984207"/>
    <lineage>
        <taxon>Bacteria</taxon>
        <taxon>Pseudomonadati</taxon>
        <taxon>Bacteroidota</taxon>
        <taxon>Cytophagia</taxon>
        <taxon>Cytophagales</taxon>
        <taxon>Flectobacillaceae</taxon>
        <taxon>Flectobacillus</taxon>
    </lineage>
</organism>
<dbReference type="Proteomes" id="UP001236569">
    <property type="component" value="Unassembled WGS sequence"/>
</dbReference>
<gene>
    <name evidence="3" type="ORF">QM480_08655</name>
</gene>
<dbReference type="Pfam" id="PF18911">
    <property type="entry name" value="PKD_4"/>
    <property type="match status" value="1"/>
</dbReference>
<dbReference type="NCBIfam" id="TIGR04183">
    <property type="entry name" value="Por_Secre_tail"/>
    <property type="match status" value="1"/>
</dbReference>
<comment type="caution">
    <text evidence="3">The sequence shown here is derived from an EMBL/GenBank/DDBJ whole genome shotgun (WGS) entry which is preliminary data.</text>
</comment>
<evidence type="ECO:0000259" key="2">
    <source>
        <dbReference type="PROSITE" id="PS50093"/>
    </source>
</evidence>
<dbReference type="Gene3D" id="3.20.20.80">
    <property type="entry name" value="Glycosidases"/>
    <property type="match status" value="1"/>
</dbReference>
<evidence type="ECO:0000256" key="1">
    <source>
        <dbReference type="SAM" id="SignalP"/>
    </source>
</evidence>
<dbReference type="CDD" id="cd00146">
    <property type="entry name" value="PKD"/>
    <property type="match status" value="1"/>
</dbReference>
<dbReference type="Pfam" id="PF18962">
    <property type="entry name" value="Por_Secre_tail"/>
    <property type="match status" value="1"/>
</dbReference>
<proteinExistence type="predicted"/>
<keyword evidence="1" id="KW-0732">Signal</keyword>
<dbReference type="RefSeq" id="WP_283369593.1">
    <property type="nucleotide sequence ID" value="NZ_JASHID010000005.1"/>
</dbReference>
<protein>
    <submittedName>
        <fullName evidence="3">PKD domain-containing protein</fullName>
    </submittedName>
</protein>
<name>A0ABT6YLA9_9BACT</name>
<dbReference type="InterPro" id="IPR022409">
    <property type="entry name" value="PKD/Chitinase_dom"/>
</dbReference>
<reference evidence="3 4" key="1">
    <citation type="submission" date="2023-05" db="EMBL/GenBank/DDBJ databases">
        <title>Novel species of genus Flectobacillus isolated from stream in China.</title>
        <authorList>
            <person name="Lu H."/>
        </authorList>
    </citation>
    <scope>NUCLEOTIDE SEQUENCE [LARGE SCALE GENOMIC DNA]</scope>
    <source>
        <strain evidence="3 4">DC10W</strain>
    </source>
</reference>
<dbReference type="InterPro" id="IPR017853">
    <property type="entry name" value="GH"/>
</dbReference>
<accession>A0ABT6YLA9</accession>
<evidence type="ECO:0000313" key="3">
    <source>
        <dbReference type="EMBL" id="MDI9864394.1"/>
    </source>
</evidence>
<feature type="signal peptide" evidence="1">
    <location>
        <begin position="1"/>
        <end position="20"/>
    </location>
</feature>
<sequence>MRKLFIFGLVTLLALTEGFAQTIANFEVGGQIPSFYYGKDAKVVDNPDKQMNTTNKVGYYKKEAGNWKFVSFTFGKKINTQTKDVLSLWVRSSTKGRVYLKLWNGNTVLTENWVNEYAFMPNPNTWTQGKYDLSKVQNQDFDRIELALSVDNEAEAEAYFDELKLYNSASPNDEPVIVLSNKSIIAQVDQVINLDATQSYDVNALPLTFDWSFSDGTKLSGKQVSKSFMKVANYEVQLVVTNTLGLTTRQTLLIFVIDPAQGLSAPNWLNMPFETNQKIEAEFVSLKDYTNPYNPDEVTVDAVVTHPDGSKQTVPCFYWIKGYYQNSQWRVDSTQQAWRWRYASNQIGLHQVVFTLKDAQGQKSTFPYIFTVKSSSQKGIIQRDGDSRQHYRHQTGEPYFPLGINVAWDSQTNYFTIFENLANAGANFARYWQVPFNRQALEWKNDGYTGGLGKYSQQAAAMQDSILSHAEKRDIRLQLTLLQHGMFSENVNSNWSDNPYNVALGGPLNKAEEFFYNTVAKQQIKKLFRYNIARWGYSSNVYTWELFNEVQFTGNHPNQSANWKTGVLTWHDEMSQYIKSIDPFNHVVTTSADDQQCVAMDKFVGLDNVQYHLYNTNLLPVQNQQDKHFKETLTKTGVINGEYGLDVNTADVPFDTQRIAIWTGILSRVPHLMWLWDNYKSADWANLFAIPAKFLQGKDIVKEKNLKDWNPVINTNNSSLTTLGLTSDKGAYLMVYDNQNKENISGIKIDLTTLLAGIYDLKYWNVLTGETTTQSNFSSVLSGGLLTLPTFSKAIVIEFIFKEKVTITGLEGEKQGFIKAYPNPFQQEINIDIMSAVGGEAQLIFCSSEGKELAQKSISIKANQAQKMAWDMSNQKLNTGTYILKLQIGQQQWSQKLLKITNF</sequence>
<dbReference type="Gene3D" id="2.60.40.10">
    <property type="entry name" value="Immunoglobulins"/>
    <property type="match status" value="2"/>
</dbReference>
<dbReference type="SUPFAM" id="SSF51445">
    <property type="entry name" value="(Trans)glycosidases"/>
    <property type="match status" value="1"/>
</dbReference>